<dbReference type="AlphaFoldDB" id="X1Q1Z0"/>
<proteinExistence type="predicted"/>
<dbReference type="EMBL" id="BARV01046039">
    <property type="protein sequence ID" value="GAI62542.1"/>
    <property type="molecule type" value="Genomic_DNA"/>
</dbReference>
<name>X1Q1Z0_9ZZZZ</name>
<organism evidence="1">
    <name type="scientific">marine sediment metagenome</name>
    <dbReference type="NCBI Taxonomy" id="412755"/>
    <lineage>
        <taxon>unclassified sequences</taxon>
        <taxon>metagenomes</taxon>
        <taxon>ecological metagenomes</taxon>
    </lineage>
</organism>
<sequence>WQYPPEFLLNKMLQSTIVDLKADLKYLKKEEKEKVTTA</sequence>
<comment type="caution">
    <text evidence="1">The sequence shown here is derived from an EMBL/GenBank/DDBJ whole genome shotgun (WGS) entry which is preliminary data.</text>
</comment>
<evidence type="ECO:0000313" key="1">
    <source>
        <dbReference type="EMBL" id="GAI62542.1"/>
    </source>
</evidence>
<protein>
    <submittedName>
        <fullName evidence="1">Uncharacterized protein</fullName>
    </submittedName>
</protein>
<gene>
    <name evidence="1" type="ORF">S06H3_66990</name>
</gene>
<feature type="non-terminal residue" evidence="1">
    <location>
        <position position="38"/>
    </location>
</feature>
<accession>X1Q1Z0</accession>
<feature type="non-terminal residue" evidence="1">
    <location>
        <position position="1"/>
    </location>
</feature>
<reference evidence="1" key="1">
    <citation type="journal article" date="2014" name="Front. Microbiol.">
        <title>High frequency of phylogenetically diverse reductive dehalogenase-homologous genes in deep subseafloor sedimentary metagenomes.</title>
        <authorList>
            <person name="Kawai M."/>
            <person name="Futagami T."/>
            <person name="Toyoda A."/>
            <person name="Takaki Y."/>
            <person name="Nishi S."/>
            <person name="Hori S."/>
            <person name="Arai W."/>
            <person name="Tsubouchi T."/>
            <person name="Morono Y."/>
            <person name="Uchiyama I."/>
            <person name="Ito T."/>
            <person name="Fujiyama A."/>
            <person name="Inagaki F."/>
            <person name="Takami H."/>
        </authorList>
    </citation>
    <scope>NUCLEOTIDE SEQUENCE</scope>
    <source>
        <strain evidence="1">Expedition CK06-06</strain>
    </source>
</reference>